<reference evidence="1" key="1">
    <citation type="submission" date="2021-06" db="EMBL/GenBank/DDBJ databases">
        <authorList>
            <person name="Kallberg Y."/>
            <person name="Tangrot J."/>
            <person name="Rosling A."/>
        </authorList>
    </citation>
    <scope>NUCLEOTIDE SEQUENCE</scope>
    <source>
        <strain evidence="1">MA461A</strain>
    </source>
</reference>
<evidence type="ECO:0000313" key="1">
    <source>
        <dbReference type="EMBL" id="CAG8836078.1"/>
    </source>
</evidence>
<dbReference type="EMBL" id="CAJVQC010113611">
    <property type="protein sequence ID" value="CAG8836078.1"/>
    <property type="molecule type" value="Genomic_DNA"/>
</dbReference>
<feature type="non-terminal residue" evidence="1">
    <location>
        <position position="1"/>
    </location>
</feature>
<name>A0ACA9SE21_9GLOM</name>
<feature type="non-terminal residue" evidence="1">
    <location>
        <position position="198"/>
    </location>
</feature>
<gene>
    <name evidence="1" type="ORF">RPERSI_LOCUS29796</name>
</gene>
<accession>A0ACA9SE21</accession>
<proteinExistence type="predicted"/>
<protein>
    <submittedName>
        <fullName evidence="1">4977_t:CDS:1</fullName>
    </submittedName>
</protein>
<dbReference type="Proteomes" id="UP000789920">
    <property type="component" value="Unassembled WGS sequence"/>
</dbReference>
<keyword evidence="2" id="KW-1185">Reference proteome</keyword>
<sequence length="198" mass="22652">FDGNELNATFLFNMVILLLTSYYVIKWTFNPPTKLRLVTHFILKDSNSIPVSTIWFDRALAMYNMVTLLAGVTIFFVGVGKIWATVGVFHSAAEFVILVILGSGGRIKSILYWPILGFYIFIVVIASILLDFPYDALWFKAQGLCFDWALVIEFTLIYMTTCYELKHPDINILNLTHDDSEDILDNSHYPVVNHPHHL</sequence>
<evidence type="ECO:0000313" key="2">
    <source>
        <dbReference type="Proteomes" id="UP000789920"/>
    </source>
</evidence>
<organism evidence="1 2">
    <name type="scientific">Racocetra persica</name>
    <dbReference type="NCBI Taxonomy" id="160502"/>
    <lineage>
        <taxon>Eukaryota</taxon>
        <taxon>Fungi</taxon>
        <taxon>Fungi incertae sedis</taxon>
        <taxon>Mucoromycota</taxon>
        <taxon>Glomeromycotina</taxon>
        <taxon>Glomeromycetes</taxon>
        <taxon>Diversisporales</taxon>
        <taxon>Gigasporaceae</taxon>
        <taxon>Racocetra</taxon>
    </lineage>
</organism>
<comment type="caution">
    <text evidence="1">The sequence shown here is derived from an EMBL/GenBank/DDBJ whole genome shotgun (WGS) entry which is preliminary data.</text>
</comment>